<feature type="compositionally biased region" description="Polar residues" evidence="1">
    <location>
        <begin position="248"/>
        <end position="261"/>
    </location>
</feature>
<evidence type="ECO:0000313" key="2">
    <source>
        <dbReference type="EnsemblMetazoa" id="CLYHEMP015837.1"/>
    </source>
</evidence>
<accession>A0A7M5X1R7</accession>
<feature type="region of interest" description="Disordered" evidence="1">
    <location>
        <begin position="244"/>
        <end position="342"/>
    </location>
</feature>
<evidence type="ECO:0000256" key="1">
    <source>
        <dbReference type="SAM" id="MobiDB-lite"/>
    </source>
</evidence>
<dbReference type="AlphaFoldDB" id="A0A7M5X1R7"/>
<dbReference type="Proteomes" id="UP000594262">
    <property type="component" value="Unplaced"/>
</dbReference>
<name>A0A7M5X1R7_9CNID</name>
<dbReference type="EnsemblMetazoa" id="CLYHEMT015837.1">
    <property type="protein sequence ID" value="CLYHEMP015837.1"/>
    <property type="gene ID" value="CLYHEMG015837"/>
</dbReference>
<organism evidence="2 3">
    <name type="scientific">Clytia hemisphaerica</name>
    <dbReference type="NCBI Taxonomy" id="252671"/>
    <lineage>
        <taxon>Eukaryota</taxon>
        <taxon>Metazoa</taxon>
        <taxon>Cnidaria</taxon>
        <taxon>Hydrozoa</taxon>
        <taxon>Hydroidolina</taxon>
        <taxon>Leptothecata</taxon>
        <taxon>Obeliida</taxon>
        <taxon>Clytiidae</taxon>
        <taxon>Clytia</taxon>
    </lineage>
</organism>
<keyword evidence="3" id="KW-1185">Reference proteome</keyword>
<feature type="compositionally biased region" description="Low complexity" evidence="1">
    <location>
        <begin position="320"/>
        <end position="332"/>
    </location>
</feature>
<proteinExistence type="predicted"/>
<feature type="compositionally biased region" description="Polar residues" evidence="1">
    <location>
        <begin position="299"/>
        <end position="311"/>
    </location>
</feature>
<feature type="compositionally biased region" description="Polar residues" evidence="1">
    <location>
        <begin position="186"/>
        <end position="211"/>
    </location>
</feature>
<sequence>MKLHALSVYVSSEISVESAIDKIIDCGYGSDIIAVTRSMKRTYVHLKSLATKQHLLSKGFFDPVESVPLVVTAQGIPIELDKNDVFNIFKSWGEVTKTIATTKTYRNIRYRNGNWQIHFKRFYKEFQNHISASSEALKEKIYITTKFDKAEMIKRVIPTKPSQNQPPLPPSQPQRSGEEKTKYQDTKQPPNKAKSSGVQASNQQKEQSNGKSNKHYSPKTRREESLLYADIVSLHDLDMDIEEEQDADSLNKSSRPTTNIVQMDIEVNPTQVIRKTPEEGHSQPNPKKSKTTTKPVQESVAQSAAHQTSNPEVAVRTPFGTKTSTQQKTTSGESKPPRPSVAGNKFQIILNCKKNSPENNFDKFISTREKYFLQSPSTTVTKVSEALEKYFYGHIAWSFFLDEHEWAAMMFRLNIMRQEPSFNELNYNFFADGYMHYCDNLAPPDFRSYTCNEQIEHFIKVVESRWEEFRDTKSLWDKPYPCDKNWAIWRFNRGLYYK</sequence>
<feature type="region of interest" description="Disordered" evidence="1">
    <location>
        <begin position="157"/>
        <end position="223"/>
    </location>
</feature>
<feature type="compositionally biased region" description="Basic and acidic residues" evidence="1">
    <location>
        <begin position="176"/>
        <end position="185"/>
    </location>
</feature>
<reference evidence="2" key="1">
    <citation type="submission" date="2021-01" db="UniProtKB">
        <authorList>
            <consortium name="EnsemblMetazoa"/>
        </authorList>
    </citation>
    <scope>IDENTIFICATION</scope>
</reference>
<protein>
    <submittedName>
        <fullName evidence="2">Uncharacterized protein</fullName>
    </submittedName>
</protein>
<evidence type="ECO:0000313" key="3">
    <source>
        <dbReference type="Proteomes" id="UP000594262"/>
    </source>
</evidence>